<proteinExistence type="predicted"/>
<gene>
    <name evidence="1" type="ORF">DPMN_036717</name>
</gene>
<reference evidence="1" key="2">
    <citation type="submission" date="2020-11" db="EMBL/GenBank/DDBJ databases">
        <authorList>
            <person name="McCartney M.A."/>
            <person name="Auch B."/>
            <person name="Kono T."/>
            <person name="Mallez S."/>
            <person name="Becker A."/>
            <person name="Gohl D.M."/>
            <person name="Silverstein K.A.T."/>
            <person name="Koren S."/>
            <person name="Bechman K.B."/>
            <person name="Herman A."/>
            <person name="Abrahante J.E."/>
            <person name="Garbe J."/>
        </authorList>
    </citation>
    <scope>NUCLEOTIDE SEQUENCE</scope>
    <source>
        <strain evidence="1">Duluth1</strain>
        <tissue evidence="1">Whole animal</tissue>
    </source>
</reference>
<protein>
    <submittedName>
        <fullName evidence="1">Uncharacterized protein</fullName>
    </submittedName>
</protein>
<reference evidence="1" key="1">
    <citation type="journal article" date="2019" name="bioRxiv">
        <title>The Genome of the Zebra Mussel, Dreissena polymorpha: A Resource for Invasive Species Research.</title>
        <authorList>
            <person name="McCartney M.A."/>
            <person name="Auch B."/>
            <person name="Kono T."/>
            <person name="Mallez S."/>
            <person name="Zhang Y."/>
            <person name="Obille A."/>
            <person name="Becker A."/>
            <person name="Abrahante J.E."/>
            <person name="Garbe J."/>
            <person name="Badalamenti J.P."/>
            <person name="Herman A."/>
            <person name="Mangelson H."/>
            <person name="Liachko I."/>
            <person name="Sullivan S."/>
            <person name="Sone E.D."/>
            <person name="Koren S."/>
            <person name="Silverstein K.A.T."/>
            <person name="Beckman K.B."/>
            <person name="Gohl D.M."/>
        </authorList>
    </citation>
    <scope>NUCLEOTIDE SEQUENCE</scope>
    <source>
        <strain evidence="1">Duluth1</strain>
        <tissue evidence="1">Whole animal</tissue>
    </source>
</reference>
<accession>A0A9D4RP35</accession>
<evidence type="ECO:0000313" key="1">
    <source>
        <dbReference type="EMBL" id="KAH3873482.1"/>
    </source>
</evidence>
<evidence type="ECO:0000313" key="2">
    <source>
        <dbReference type="Proteomes" id="UP000828390"/>
    </source>
</evidence>
<dbReference type="EMBL" id="JAIWYP010000002">
    <property type="protein sequence ID" value="KAH3873482.1"/>
    <property type="molecule type" value="Genomic_DNA"/>
</dbReference>
<name>A0A9D4RP35_DREPO</name>
<organism evidence="1 2">
    <name type="scientific">Dreissena polymorpha</name>
    <name type="common">Zebra mussel</name>
    <name type="synonym">Mytilus polymorpha</name>
    <dbReference type="NCBI Taxonomy" id="45954"/>
    <lineage>
        <taxon>Eukaryota</taxon>
        <taxon>Metazoa</taxon>
        <taxon>Spiralia</taxon>
        <taxon>Lophotrochozoa</taxon>
        <taxon>Mollusca</taxon>
        <taxon>Bivalvia</taxon>
        <taxon>Autobranchia</taxon>
        <taxon>Heteroconchia</taxon>
        <taxon>Euheterodonta</taxon>
        <taxon>Imparidentia</taxon>
        <taxon>Neoheterodontei</taxon>
        <taxon>Myida</taxon>
        <taxon>Dreissenoidea</taxon>
        <taxon>Dreissenidae</taxon>
        <taxon>Dreissena</taxon>
    </lineage>
</organism>
<sequence>MYNLHNHYTTAADTATVSLGTHGRQVCTKTLLGGSALRDYELGGIFEAKF</sequence>
<dbReference type="AlphaFoldDB" id="A0A9D4RP35"/>
<keyword evidence="2" id="KW-1185">Reference proteome</keyword>
<dbReference type="Proteomes" id="UP000828390">
    <property type="component" value="Unassembled WGS sequence"/>
</dbReference>
<comment type="caution">
    <text evidence="1">The sequence shown here is derived from an EMBL/GenBank/DDBJ whole genome shotgun (WGS) entry which is preliminary data.</text>
</comment>